<gene>
    <name evidence="2" type="ORF">TKK_008182</name>
</gene>
<organism evidence="2 3">
    <name type="scientific">Trichogramma kaykai</name>
    <dbReference type="NCBI Taxonomy" id="54128"/>
    <lineage>
        <taxon>Eukaryota</taxon>
        <taxon>Metazoa</taxon>
        <taxon>Ecdysozoa</taxon>
        <taxon>Arthropoda</taxon>
        <taxon>Hexapoda</taxon>
        <taxon>Insecta</taxon>
        <taxon>Pterygota</taxon>
        <taxon>Neoptera</taxon>
        <taxon>Endopterygota</taxon>
        <taxon>Hymenoptera</taxon>
        <taxon>Apocrita</taxon>
        <taxon>Proctotrupomorpha</taxon>
        <taxon>Chalcidoidea</taxon>
        <taxon>Trichogrammatidae</taxon>
        <taxon>Trichogramma</taxon>
    </lineage>
</organism>
<proteinExistence type="predicted"/>
<feature type="region of interest" description="Disordered" evidence="1">
    <location>
        <begin position="1"/>
        <end position="38"/>
    </location>
</feature>
<evidence type="ECO:0000256" key="1">
    <source>
        <dbReference type="SAM" id="MobiDB-lite"/>
    </source>
</evidence>
<feature type="compositionally biased region" description="Basic residues" evidence="1">
    <location>
        <begin position="137"/>
        <end position="146"/>
    </location>
</feature>
<comment type="caution">
    <text evidence="2">The sequence shown here is derived from an EMBL/GenBank/DDBJ whole genome shotgun (WGS) entry which is preliminary data.</text>
</comment>
<dbReference type="Proteomes" id="UP001627154">
    <property type="component" value="Unassembled WGS sequence"/>
</dbReference>
<reference evidence="2 3" key="1">
    <citation type="journal article" date="2024" name="bioRxiv">
        <title>A reference genome for Trichogramma kaykai: A tiny desert-dwelling parasitoid wasp with competing sex-ratio distorters.</title>
        <authorList>
            <person name="Culotta J."/>
            <person name="Lindsey A.R."/>
        </authorList>
    </citation>
    <scope>NUCLEOTIDE SEQUENCE [LARGE SCALE GENOMIC DNA]</scope>
    <source>
        <strain evidence="2 3">KSX58</strain>
    </source>
</reference>
<evidence type="ECO:0000313" key="3">
    <source>
        <dbReference type="Proteomes" id="UP001627154"/>
    </source>
</evidence>
<evidence type="ECO:0000313" key="2">
    <source>
        <dbReference type="EMBL" id="KAL3397948.1"/>
    </source>
</evidence>
<accession>A0ABD2WYV6</accession>
<dbReference type="EMBL" id="JBJJXI010000060">
    <property type="protein sequence ID" value="KAL3397948.1"/>
    <property type="molecule type" value="Genomic_DNA"/>
</dbReference>
<dbReference type="AlphaFoldDB" id="A0ABD2WYV6"/>
<protein>
    <submittedName>
        <fullName evidence="2">Uncharacterized protein</fullName>
    </submittedName>
</protein>
<feature type="region of interest" description="Disordered" evidence="1">
    <location>
        <begin position="133"/>
        <end position="165"/>
    </location>
</feature>
<sequence length="300" mass="31685">MDCNSGNTNGERRRSYAAVVAGGGGERTPSVSLTASGEDVVAPSSVQAYASKEARASRDAEAELESYLSRDELGASASSRRELEGMLVVEVSDVPSPASQGVPVGEGEILEDWEANVDPVDFHYCRPAWQRTDAEKRRARKQRRRLNGPGQRQRTPSPEEGRRPDEMFEALVTARAQVEEWDGEIATEVFAGLQQEKEVRGRWRLALSRQMRPYATTAAAVGFHVSTPAAVPAPAASPGVASTSASLAVVPASATITAAISSAGGYGGEQEPQSGSANKSGVLAQSDIGGCGCTVQVRPR</sequence>
<name>A0ABD2WYV6_9HYME</name>
<feature type="region of interest" description="Disordered" evidence="1">
    <location>
        <begin position="264"/>
        <end position="300"/>
    </location>
</feature>
<keyword evidence="3" id="KW-1185">Reference proteome</keyword>